<dbReference type="Pfam" id="PF13649">
    <property type="entry name" value="Methyltransf_25"/>
    <property type="match status" value="1"/>
</dbReference>
<gene>
    <name evidence="2" type="ORF">BDD43_1591</name>
</gene>
<dbReference type="AlphaFoldDB" id="A0A495IZJ8"/>
<accession>A0A495IZJ8</accession>
<evidence type="ECO:0000313" key="3">
    <source>
        <dbReference type="Proteomes" id="UP000268007"/>
    </source>
</evidence>
<dbReference type="GO" id="GO:0008168">
    <property type="term" value="F:methyltransferase activity"/>
    <property type="evidence" value="ECO:0007669"/>
    <property type="project" value="UniProtKB-KW"/>
</dbReference>
<reference evidence="2 3" key="1">
    <citation type="submission" date="2018-10" db="EMBL/GenBank/DDBJ databases">
        <title>Genomic Encyclopedia of Archaeal and Bacterial Type Strains, Phase II (KMG-II): from individual species to whole genera.</title>
        <authorList>
            <person name="Goeker M."/>
        </authorList>
    </citation>
    <scope>NUCLEOTIDE SEQUENCE [LARGE SCALE GENOMIC DNA]</scope>
    <source>
        <strain evidence="2 3">DSM 18602</strain>
    </source>
</reference>
<dbReference type="Gene3D" id="3.40.50.150">
    <property type="entry name" value="Vaccinia Virus protein VP39"/>
    <property type="match status" value="1"/>
</dbReference>
<proteinExistence type="predicted"/>
<organism evidence="2 3">
    <name type="scientific">Mucilaginibacter gracilis</name>
    <dbReference type="NCBI Taxonomy" id="423350"/>
    <lineage>
        <taxon>Bacteria</taxon>
        <taxon>Pseudomonadati</taxon>
        <taxon>Bacteroidota</taxon>
        <taxon>Sphingobacteriia</taxon>
        <taxon>Sphingobacteriales</taxon>
        <taxon>Sphingobacteriaceae</taxon>
        <taxon>Mucilaginibacter</taxon>
    </lineage>
</organism>
<dbReference type="EMBL" id="RBKU01000001">
    <property type="protein sequence ID" value="RKR81444.1"/>
    <property type="molecule type" value="Genomic_DNA"/>
</dbReference>
<dbReference type="SUPFAM" id="SSF53335">
    <property type="entry name" value="S-adenosyl-L-methionine-dependent methyltransferases"/>
    <property type="match status" value="1"/>
</dbReference>
<dbReference type="RefSeq" id="WP_121197146.1">
    <property type="nucleotide sequence ID" value="NZ_RBKU01000001.1"/>
</dbReference>
<keyword evidence="2" id="KW-0808">Transferase</keyword>
<keyword evidence="3" id="KW-1185">Reference proteome</keyword>
<dbReference type="PROSITE" id="PS01330">
    <property type="entry name" value="PABS_1"/>
    <property type="match status" value="1"/>
</dbReference>
<dbReference type="GO" id="GO:0032259">
    <property type="term" value="P:methylation"/>
    <property type="evidence" value="ECO:0007669"/>
    <property type="project" value="UniProtKB-KW"/>
</dbReference>
<keyword evidence="2" id="KW-0489">Methyltransferase</keyword>
<evidence type="ECO:0000259" key="1">
    <source>
        <dbReference type="Pfam" id="PF13649"/>
    </source>
</evidence>
<name>A0A495IZJ8_9SPHI</name>
<dbReference type="Proteomes" id="UP000268007">
    <property type="component" value="Unassembled WGS sequence"/>
</dbReference>
<feature type="domain" description="Methyltransferase" evidence="1">
    <location>
        <begin position="41"/>
        <end position="136"/>
    </location>
</feature>
<protein>
    <submittedName>
        <fullName evidence="2">Methyltransferase family protein</fullName>
    </submittedName>
</protein>
<dbReference type="InterPro" id="IPR030373">
    <property type="entry name" value="PABS_CS"/>
</dbReference>
<evidence type="ECO:0000313" key="2">
    <source>
        <dbReference type="EMBL" id="RKR81444.1"/>
    </source>
</evidence>
<dbReference type="CDD" id="cd02440">
    <property type="entry name" value="AdoMet_MTases"/>
    <property type="match status" value="1"/>
</dbReference>
<dbReference type="InterPro" id="IPR029063">
    <property type="entry name" value="SAM-dependent_MTases_sf"/>
</dbReference>
<dbReference type="OrthoDB" id="836632at2"/>
<sequence length="206" mass="23341">MTANYDNAAFFYDKLSRLVYGKALINAQLYLLKFVPPNSSVLIVGGGTGWILDELSAIHYSGLAITYVEVSAKMTALAQKRNTGLNKVVFINDAIENTPTAETFDVVITPFLFDNFTEETLEKVFQHIHSQLKPKGLWLCTDFKLTGPLWQKLLLKSMYVFFKILCGIETLKLPAIDKQFSKHGYKTIAAKTFYGKFIMSTIYQRQ</sequence>
<comment type="caution">
    <text evidence="2">The sequence shown here is derived from an EMBL/GenBank/DDBJ whole genome shotgun (WGS) entry which is preliminary data.</text>
</comment>
<dbReference type="InterPro" id="IPR041698">
    <property type="entry name" value="Methyltransf_25"/>
</dbReference>